<dbReference type="RefSeq" id="WP_249318129.1">
    <property type="nucleotide sequence ID" value="NZ_JACRSN010000002.1"/>
</dbReference>
<gene>
    <name evidence="1" type="ORF">IAG03_02395</name>
</gene>
<reference evidence="1" key="1">
    <citation type="submission" date="2020-08" db="EMBL/GenBank/DDBJ databases">
        <title>Genome public.</title>
        <authorList>
            <person name="Liu C."/>
            <person name="Sun Q."/>
        </authorList>
    </citation>
    <scope>NUCLEOTIDE SEQUENCE</scope>
    <source>
        <strain evidence="1">NSJ-40</strain>
    </source>
</reference>
<protein>
    <submittedName>
        <fullName evidence="1">Uncharacterized protein</fullName>
    </submittedName>
</protein>
<organism evidence="1 2">
    <name type="scientific">Yeguia hominis</name>
    <dbReference type="NCBI Taxonomy" id="2763662"/>
    <lineage>
        <taxon>Bacteria</taxon>
        <taxon>Bacillati</taxon>
        <taxon>Bacillota</taxon>
        <taxon>Clostridia</taxon>
        <taxon>Eubacteriales</taxon>
        <taxon>Yeguiaceae</taxon>
        <taxon>Yeguia</taxon>
    </lineage>
</organism>
<dbReference type="EMBL" id="JACRSN010000002">
    <property type="protein sequence ID" value="MBC8532872.1"/>
    <property type="molecule type" value="Genomic_DNA"/>
</dbReference>
<name>A0A926D7Q2_9FIRM</name>
<comment type="caution">
    <text evidence="1">The sequence shown here is derived from an EMBL/GenBank/DDBJ whole genome shotgun (WGS) entry which is preliminary data.</text>
</comment>
<dbReference type="Proteomes" id="UP000651482">
    <property type="component" value="Unassembled WGS sequence"/>
</dbReference>
<accession>A0A926D7Q2</accession>
<sequence>MDKKIRKGHLPFRIFCADFVIWTRGASVGHLPRRGVQWAFFAGNVLAGDFDEGLMGEFWRVIFSWEMIV</sequence>
<proteinExistence type="predicted"/>
<evidence type="ECO:0000313" key="2">
    <source>
        <dbReference type="Proteomes" id="UP000651482"/>
    </source>
</evidence>
<keyword evidence="2" id="KW-1185">Reference proteome</keyword>
<evidence type="ECO:0000313" key="1">
    <source>
        <dbReference type="EMBL" id="MBC8532872.1"/>
    </source>
</evidence>
<dbReference type="AlphaFoldDB" id="A0A926D7Q2"/>